<dbReference type="InterPro" id="IPR016181">
    <property type="entry name" value="Acyl_CoA_acyltransferase"/>
</dbReference>
<feature type="domain" description="N-acetyltransferase" evidence="3">
    <location>
        <begin position="7"/>
        <end position="174"/>
    </location>
</feature>
<dbReference type="InterPro" id="IPR000182">
    <property type="entry name" value="GNAT_dom"/>
</dbReference>
<evidence type="ECO:0000313" key="5">
    <source>
        <dbReference type="Proteomes" id="UP001056500"/>
    </source>
</evidence>
<dbReference type="PROSITE" id="PS51186">
    <property type="entry name" value="GNAT"/>
    <property type="match status" value="1"/>
</dbReference>
<evidence type="ECO:0000256" key="2">
    <source>
        <dbReference type="ARBA" id="ARBA00023315"/>
    </source>
</evidence>
<gene>
    <name evidence="4" type="ORF">NDK47_02635</name>
</gene>
<keyword evidence="2" id="KW-0012">Acyltransferase</keyword>
<dbReference type="RefSeq" id="WP_251873364.1">
    <property type="nucleotide sequence ID" value="NZ_CP098755.1"/>
</dbReference>
<dbReference type="InterPro" id="IPR050832">
    <property type="entry name" value="Bact_Acetyltransf"/>
</dbReference>
<evidence type="ECO:0000313" key="4">
    <source>
        <dbReference type="EMBL" id="USG66251.1"/>
    </source>
</evidence>
<dbReference type="Proteomes" id="UP001056500">
    <property type="component" value="Chromosome"/>
</dbReference>
<sequence length="174" mass="19819">MDQTHDLTIRILQPEDAESYIALRLEALQQNPEAFLTTYEEMRQDPNMLETWRARLKPTADLFTVGTFMGRSLIGVATLRRESHLKLRHKASLVGVYFTPAQRGRGSAKMLISHLIEIARKQEGLEQIHLTVASDNLPAVSLYAALGFTRFGTEKNALKYDGVYQDEDYMTLFL</sequence>
<dbReference type="CDD" id="cd04301">
    <property type="entry name" value="NAT_SF"/>
    <property type="match status" value="1"/>
</dbReference>
<dbReference type="PANTHER" id="PTHR43877:SF2">
    <property type="entry name" value="AMINOALKYLPHOSPHONATE N-ACETYLTRANSFERASE-RELATED"/>
    <property type="match status" value="1"/>
</dbReference>
<keyword evidence="1" id="KW-0808">Transferase</keyword>
<protein>
    <submittedName>
        <fullName evidence="4">GNAT family N-acetyltransferase</fullName>
    </submittedName>
</protein>
<dbReference type="EMBL" id="CP098755">
    <property type="protein sequence ID" value="USG66251.1"/>
    <property type="molecule type" value="Genomic_DNA"/>
</dbReference>
<dbReference type="SUPFAM" id="SSF55729">
    <property type="entry name" value="Acyl-CoA N-acyltransferases (Nat)"/>
    <property type="match status" value="1"/>
</dbReference>
<dbReference type="PANTHER" id="PTHR43877">
    <property type="entry name" value="AMINOALKYLPHOSPHONATE N-ACETYLTRANSFERASE-RELATED-RELATED"/>
    <property type="match status" value="1"/>
</dbReference>
<dbReference type="Pfam" id="PF13420">
    <property type="entry name" value="Acetyltransf_4"/>
    <property type="match status" value="1"/>
</dbReference>
<proteinExistence type="predicted"/>
<evidence type="ECO:0000256" key="1">
    <source>
        <dbReference type="ARBA" id="ARBA00022679"/>
    </source>
</evidence>
<organism evidence="4 5">
    <name type="scientific">Brevibacillus ruminantium</name>
    <dbReference type="NCBI Taxonomy" id="2950604"/>
    <lineage>
        <taxon>Bacteria</taxon>
        <taxon>Bacillati</taxon>
        <taxon>Bacillota</taxon>
        <taxon>Bacilli</taxon>
        <taxon>Bacillales</taxon>
        <taxon>Paenibacillaceae</taxon>
        <taxon>Brevibacillus</taxon>
    </lineage>
</organism>
<evidence type="ECO:0000259" key="3">
    <source>
        <dbReference type="PROSITE" id="PS51186"/>
    </source>
</evidence>
<dbReference type="Gene3D" id="3.40.630.30">
    <property type="match status" value="1"/>
</dbReference>
<reference evidence="4" key="1">
    <citation type="submission" date="2022-06" db="EMBL/GenBank/DDBJ databases">
        <title>Genome sequencing of Brevibacillus sp. BB3-R1.</title>
        <authorList>
            <person name="Heo J."/>
            <person name="Lee D."/>
            <person name="Won M."/>
            <person name="Han B.-H."/>
            <person name="Hong S.-B."/>
            <person name="Kwon S.-W."/>
        </authorList>
    </citation>
    <scope>NUCLEOTIDE SEQUENCE</scope>
    <source>
        <strain evidence="4">BB3-R1</strain>
    </source>
</reference>
<name>A0ABY4WNN1_9BACL</name>
<keyword evidence="5" id="KW-1185">Reference proteome</keyword>
<accession>A0ABY4WNN1</accession>